<sequence>MPVAGQAHSAHAHAGLEQIRAGGVESIGTVAHRDPPATGDAGCADCGNAHHGLHGCVFVLVALALLLGLVMLAWVGARRPGGRLRVRLQPFAGARSPPWTVLSLPELSILRI</sequence>
<evidence type="ECO:0000313" key="2">
    <source>
        <dbReference type="EMBL" id="BCK53317.1"/>
    </source>
</evidence>
<organism evidence="2 3">
    <name type="scientific">Nocardia wallacei</name>
    <dbReference type="NCBI Taxonomy" id="480035"/>
    <lineage>
        <taxon>Bacteria</taxon>
        <taxon>Bacillati</taxon>
        <taxon>Actinomycetota</taxon>
        <taxon>Actinomycetes</taxon>
        <taxon>Mycobacteriales</taxon>
        <taxon>Nocardiaceae</taxon>
        <taxon>Nocardia</taxon>
    </lineage>
</organism>
<keyword evidence="1" id="KW-0472">Membrane</keyword>
<evidence type="ECO:0000313" key="3">
    <source>
        <dbReference type="Proteomes" id="UP000516173"/>
    </source>
</evidence>
<dbReference type="KEGG" id="nwl:NWFMUON74_10890"/>
<dbReference type="Pfam" id="PF19650">
    <property type="entry name" value="DUF6153"/>
    <property type="match status" value="1"/>
</dbReference>
<dbReference type="InterPro" id="IPR046151">
    <property type="entry name" value="DUF6153"/>
</dbReference>
<evidence type="ECO:0000256" key="1">
    <source>
        <dbReference type="SAM" id="Phobius"/>
    </source>
</evidence>
<reference evidence="2 3" key="1">
    <citation type="submission" date="2020-08" db="EMBL/GenBank/DDBJ databases">
        <title>Genome Sequencing of Nocardia wallacei strain FMUON74 and assembly.</title>
        <authorList>
            <person name="Toyokawa M."/>
            <person name="Uesaka K."/>
        </authorList>
    </citation>
    <scope>NUCLEOTIDE SEQUENCE [LARGE SCALE GENOMIC DNA]</scope>
    <source>
        <strain evidence="2 3">FMUON74</strain>
    </source>
</reference>
<dbReference type="EMBL" id="AP023396">
    <property type="protein sequence ID" value="BCK53317.1"/>
    <property type="molecule type" value="Genomic_DNA"/>
</dbReference>
<accession>A0A7G1KDK8</accession>
<gene>
    <name evidence="2" type="ORF">NWFMUON74_10890</name>
</gene>
<keyword evidence="1" id="KW-0812">Transmembrane</keyword>
<keyword evidence="1" id="KW-1133">Transmembrane helix</keyword>
<proteinExistence type="predicted"/>
<name>A0A7G1KDK8_9NOCA</name>
<dbReference type="AlphaFoldDB" id="A0A7G1KDK8"/>
<feature type="transmembrane region" description="Helical" evidence="1">
    <location>
        <begin position="57"/>
        <end position="77"/>
    </location>
</feature>
<protein>
    <submittedName>
        <fullName evidence="2">Uncharacterized protein</fullName>
    </submittedName>
</protein>
<dbReference type="Proteomes" id="UP000516173">
    <property type="component" value="Chromosome"/>
</dbReference>
<keyword evidence="3" id="KW-1185">Reference proteome</keyword>